<dbReference type="EMBL" id="MRZV01000311">
    <property type="protein sequence ID" value="PIK52868.1"/>
    <property type="molecule type" value="Genomic_DNA"/>
</dbReference>
<keyword evidence="2" id="KW-1185">Reference proteome</keyword>
<organism evidence="1 2">
    <name type="scientific">Stichopus japonicus</name>
    <name type="common">Sea cucumber</name>
    <dbReference type="NCBI Taxonomy" id="307972"/>
    <lineage>
        <taxon>Eukaryota</taxon>
        <taxon>Metazoa</taxon>
        <taxon>Echinodermata</taxon>
        <taxon>Eleutherozoa</taxon>
        <taxon>Echinozoa</taxon>
        <taxon>Holothuroidea</taxon>
        <taxon>Aspidochirotacea</taxon>
        <taxon>Aspidochirotida</taxon>
        <taxon>Stichopodidae</taxon>
        <taxon>Apostichopus</taxon>
    </lineage>
</organism>
<proteinExistence type="predicted"/>
<name>A0A2G8KXZ8_STIJA</name>
<evidence type="ECO:0000313" key="1">
    <source>
        <dbReference type="EMBL" id="PIK52868.1"/>
    </source>
</evidence>
<dbReference type="AlphaFoldDB" id="A0A2G8KXZ8"/>
<comment type="caution">
    <text evidence="1">The sequence shown here is derived from an EMBL/GenBank/DDBJ whole genome shotgun (WGS) entry which is preliminary data.</text>
</comment>
<dbReference type="Proteomes" id="UP000230750">
    <property type="component" value="Unassembled WGS sequence"/>
</dbReference>
<protein>
    <submittedName>
        <fullName evidence="1">Uncharacterized protein</fullName>
    </submittedName>
</protein>
<reference evidence="1 2" key="1">
    <citation type="journal article" date="2017" name="PLoS Biol.">
        <title>The sea cucumber genome provides insights into morphological evolution and visceral regeneration.</title>
        <authorList>
            <person name="Zhang X."/>
            <person name="Sun L."/>
            <person name="Yuan J."/>
            <person name="Sun Y."/>
            <person name="Gao Y."/>
            <person name="Zhang L."/>
            <person name="Li S."/>
            <person name="Dai H."/>
            <person name="Hamel J.F."/>
            <person name="Liu C."/>
            <person name="Yu Y."/>
            <person name="Liu S."/>
            <person name="Lin W."/>
            <person name="Guo K."/>
            <person name="Jin S."/>
            <person name="Xu P."/>
            <person name="Storey K.B."/>
            <person name="Huan P."/>
            <person name="Zhang T."/>
            <person name="Zhou Y."/>
            <person name="Zhang J."/>
            <person name="Lin C."/>
            <person name="Li X."/>
            <person name="Xing L."/>
            <person name="Huo D."/>
            <person name="Sun M."/>
            <person name="Wang L."/>
            <person name="Mercier A."/>
            <person name="Li F."/>
            <person name="Yang H."/>
            <person name="Xiang J."/>
        </authorList>
    </citation>
    <scope>NUCLEOTIDE SEQUENCE [LARGE SCALE GENOMIC DNA]</scope>
    <source>
        <strain evidence="1">Shaxun</strain>
        <tissue evidence="1">Muscle</tissue>
    </source>
</reference>
<gene>
    <name evidence="1" type="ORF">BSL78_10218</name>
</gene>
<accession>A0A2G8KXZ8</accession>
<evidence type="ECO:0000313" key="2">
    <source>
        <dbReference type="Proteomes" id="UP000230750"/>
    </source>
</evidence>
<sequence length="86" mass="9556">MAVVRPYLSSWRLGKTVKEVVAMIPCLQDGGYAWIGGSNIEKGRQLIKANSNKLFRNVAEVLTDAPSVDNIDMPEVVLRPEAWREG</sequence>